<evidence type="ECO:0000313" key="1">
    <source>
        <dbReference type="EMBL" id="EPR78827.1"/>
    </source>
</evidence>
<comment type="caution">
    <text evidence="1">The sequence shown here is derived from an EMBL/GenBank/DDBJ whole genome shotgun (WGS) entry which is preliminary data.</text>
</comment>
<evidence type="ECO:0000313" key="2">
    <source>
        <dbReference type="Proteomes" id="UP000014978"/>
    </source>
</evidence>
<accession>S7WAP1</accession>
<sequence>MQDCHEYICGGCTKTLFYVDGLTRKCRNYHNEEKRKDHLETASIKYDYELDVLKIYENIIQENERKQINNNKLLFRINQYKSTEDILELLEIVDKEFKENYN</sequence>
<dbReference type="AlphaFoldDB" id="S7WAP1"/>
<name>S7WAP1_SPRLO</name>
<protein>
    <submittedName>
        <fullName evidence="1">Uncharacterized protein</fullName>
    </submittedName>
</protein>
<gene>
    <name evidence="1" type="ORF">SLOPH_2729</name>
</gene>
<dbReference type="OrthoDB" id="10603278at2759"/>
<proteinExistence type="predicted"/>
<feature type="non-terminal residue" evidence="1">
    <location>
        <position position="102"/>
    </location>
</feature>
<dbReference type="Proteomes" id="UP000014978">
    <property type="component" value="Unassembled WGS sequence"/>
</dbReference>
<dbReference type="EMBL" id="ATCN01000542">
    <property type="protein sequence ID" value="EPR78827.1"/>
    <property type="molecule type" value="Genomic_DNA"/>
</dbReference>
<organism evidence="1 2">
    <name type="scientific">Spraguea lophii (strain 42_110)</name>
    <name type="common">Microsporidian parasite</name>
    <dbReference type="NCBI Taxonomy" id="1358809"/>
    <lineage>
        <taxon>Eukaryota</taxon>
        <taxon>Fungi</taxon>
        <taxon>Fungi incertae sedis</taxon>
        <taxon>Microsporidia</taxon>
        <taxon>Spragueidae</taxon>
        <taxon>Spraguea</taxon>
    </lineage>
</organism>
<keyword evidence="2" id="KW-1185">Reference proteome</keyword>
<dbReference type="VEuPathDB" id="MicrosporidiaDB:SLOPH_2729"/>
<reference evidence="2" key="1">
    <citation type="journal article" date="2013" name="PLoS Genet.">
        <title>The genome of Spraguea lophii and the basis of host-microsporidian interactions.</title>
        <authorList>
            <person name="Campbell S.E."/>
            <person name="Williams T.A."/>
            <person name="Yousuf A."/>
            <person name="Soanes D.M."/>
            <person name="Paszkiewicz K.H."/>
            <person name="Williams B.A.P."/>
        </authorList>
    </citation>
    <scope>NUCLEOTIDE SEQUENCE [LARGE SCALE GENOMIC DNA]</scope>
    <source>
        <strain evidence="2">42_110</strain>
    </source>
</reference>
<dbReference type="HOGENOM" id="CLU_2284270_0_0_1"/>
<dbReference type="InParanoid" id="S7WAP1"/>